<proteinExistence type="predicted"/>
<dbReference type="Proteomes" id="UP001475781">
    <property type="component" value="Chromosome"/>
</dbReference>
<name>A0ABZ2W4T4_9GAMM</name>
<accession>A0ABZ2W4T4</accession>
<dbReference type="RefSeq" id="WP_341582311.1">
    <property type="nucleotide sequence ID" value="NZ_CP101118.1"/>
</dbReference>
<feature type="compositionally biased region" description="Basic and acidic residues" evidence="1">
    <location>
        <begin position="256"/>
        <end position="271"/>
    </location>
</feature>
<dbReference type="InterPro" id="IPR029063">
    <property type="entry name" value="SAM-dependent_MTases_sf"/>
</dbReference>
<reference evidence="3 4" key="1">
    <citation type="submission" date="2022-07" db="EMBL/GenBank/DDBJ databases">
        <title>A copper resistant bacterium isolated from sediment samples of deep sea hydrothermal areas.</title>
        <authorList>
            <person name="Zeng X."/>
        </authorList>
    </citation>
    <scope>NUCLEOTIDE SEQUENCE [LARGE SCALE GENOMIC DNA]</scope>
    <source>
        <strain evidence="4">CuT 6</strain>
    </source>
</reference>
<dbReference type="SUPFAM" id="SSF53335">
    <property type="entry name" value="S-adenosyl-L-methionine-dependent methyltransferases"/>
    <property type="match status" value="1"/>
</dbReference>
<dbReference type="CDD" id="cd02440">
    <property type="entry name" value="AdoMet_MTases"/>
    <property type="match status" value="1"/>
</dbReference>
<feature type="compositionally biased region" description="Basic and acidic residues" evidence="1">
    <location>
        <begin position="286"/>
        <end position="306"/>
    </location>
</feature>
<evidence type="ECO:0000259" key="2">
    <source>
        <dbReference type="Pfam" id="PF08241"/>
    </source>
</evidence>
<keyword evidence="4" id="KW-1185">Reference proteome</keyword>
<evidence type="ECO:0000313" key="4">
    <source>
        <dbReference type="Proteomes" id="UP001475781"/>
    </source>
</evidence>
<keyword evidence="3" id="KW-0489">Methyltransferase</keyword>
<dbReference type="Gene3D" id="3.40.50.150">
    <property type="entry name" value="Vaccinia Virus protein VP39"/>
    <property type="match status" value="1"/>
</dbReference>
<dbReference type="Pfam" id="PF08241">
    <property type="entry name" value="Methyltransf_11"/>
    <property type="match status" value="1"/>
</dbReference>
<feature type="region of interest" description="Disordered" evidence="1">
    <location>
        <begin position="254"/>
        <end position="306"/>
    </location>
</feature>
<protein>
    <submittedName>
        <fullName evidence="3">Methyltransferase domain-containing protein</fullName>
    </submittedName>
</protein>
<keyword evidence="3" id="KW-0808">Transferase</keyword>
<organism evidence="3 4">
    <name type="scientific">Marinobacter metalliresistant</name>
    <dbReference type="NCBI Taxonomy" id="2961995"/>
    <lineage>
        <taxon>Bacteria</taxon>
        <taxon>Pseudomonadati</taxon>
        <taxon>Pseudomonadota</taxon>
        <taxon>Gammaproteobacteria</taxon>
        <taxon>Pseudomonadales</taxon>
        <taxon>Marinobacteraceae</taxon>
        <taxon>Marinobacter</taxon>
    </lineage>
</organism>
<gene>
    <name evidence="3" type="ORF">NLK58_06110</name>
</gene>
<dbReference type="GO" id="GO:0032259">
    <property type="term" value="P:methylation"/>
    <property type="evidence" value="ECO:0007669"/>
    <property type="project" value="UniProtKB-KW"/>
</dbReference>
<dbReference type="GO" id="GO:0008168">
    <property type="term" value="F:methyltransferase activity"/>
    <property type="evidence" value="ECO:0007669"/>
    <property type="project" value="UniProtKB-KW"/>
</dbReference>
<dbReference type="InterPro" id="IPR013216">
    <property type="entry name" value="Methyltransf_11"/>
</dbReference>
<evidence type="ECO:0000313" key="3">
    <source>
        <dbReference type="EMBL" id="WZF89768.1"/>
    </source>
</evidence>
<feature type="domain" description="Methyltransferase type 11" evidence="2">
    <location>
        <begin position="417"/>
        <end position="510"/>
    </location>
</feature>
<sequence>MSQNKNTKPYQSLIHLGCGEAPNVDEYLALAEHVWLIEADSRAIDMLNEALGALENVHIVNALADTEERTGTFYRYSLPWANGLVPVNEATQQLYPGLRTLESEEQPTTPVDRLLWQCLQKQKDTGDHLLFMDVGESNHPLLQALEDGGLLARLHTVIVLPAHRRQSPVVVPPSLYPANAKPENLTLPDNAQVLKRHPLLLELEARQQDVKLEVDQVSEKLREAETELENRTRERDQIKQQLVKCDEQLSASNQELEERKRLTEQQAEAHKQALAGEQEKTSQLAQERDQYLRQRDEEWNKGETLTKERDELKRQLEQAIKQRDEARHHNHLNHQAKNAAEARVSELEERLVEATRYNQIALKSGGENLSAGIGGDGFYRALEDKFRGTRKDIKQRVSVYLPFVRPIAERNPGVPALDLGCGRGEWLEVLKEANIAGHGIDQNTGMLQGDDALGLSVEQGDAITYLRAQADASRICVSLIHVVEHLPFDMLRDIVAEAKRVLVPDGLLIMETPNPENITVGSCTFYMDPTHRNPLPPRLLAFVPEFYGFERVKVIRLQESPTIHQKEHFDTIDYLSAISPDYAVIAQVSLPSNELANVSEQKSWEREYGISLSSMLQKKAVLKKNDE</sequence>
<dbReference type="EMBL" id="CP101118">
    <property type="protein sequence ID" value="WZF89768.1"/>
    <property type="molecule type" value="Genomic_DNA"/>
</dbReference>
<evidence type="ECO:0000256" key="1">
    <source>
        <dbReference type="SAM" id="MobiDB-lite"/>
    </source>
</evidence>